<sequence>MTNDEKKINNKALTFMFLVVEDTYLDDIEECSTAREAWNTLEEIHSKCGLLHALQLMRDFFKTRMKPEETMKDYLGRIMNLHRTLSTAGYAFTDREVALVMLMGLSEAYEPLILNLEQDEGTLMTKKVKAWLLVEEKRQAKREEDKLNDSEENKALMTKNKPITQSSQLHKHNGQEHFLRKEATGTGTRSF</sequence>
<accession>A0AC60QRI3</accession>
<keyword evidence="2" id="KW-1185">Reference proteome</keyword>
<organism evidence="1 2">
    <name type="scientific">Ixodes persulcatus</name>
    <name type="common">Taiga tick</name>
    <dbReference type="NCBI Taxonomy" id="34615"/>
    <lineage>
        <taxon>Eukaryota</taxon>
        <taxon>Metazoa</taxon>
        <taxon>Ecdysozoa</taxon>
        <taxon>Arthropoda</taxon>
        <taxon>Chelicerata</taxon>
        <taxon>Arachnida</taxon>
        <taxon>Acari</taxon>
        <taxon>Parasitiformes</taxon>
        <taxon>Ixodida</taxon>
        <taxon>Ixodoidea</taxon>
        <taxon>Ixodidae</taxon>
        <taxon>Ixodinae</taxon>
        <taxon>Ixodes</taxon>
    </lineage>
</organism>
<protein>
    <submittedName>
        <fullName evidence="1">Uncharacterized protein</fullName>
    </submittedName>
</protein>
<dbReference type="EMBL" id="JABSTQ010006529">
    <property type="protein sequence ID" value="KAG0437151.1"/>
    <property type="molecule type" value="Genomic_DNA"/>
</dbReference>
<proteinExistence type="predicted"/>
<dbReference type="Proteomes" id="UP000805193">
    <property type="component" value="Unassembled WGS sequence"/>
</dbReference>
<evidence type="ECO:0000313" key="2">
    <source>
        <dbReference type="Proteomes" id="UP000805193"/>
    </source>
</evidence>
<gene>
    <name evidence="1" type="ORF">HPB47_017572</name>
</gene>
<reference evidence="1 2" key="1">
    <citation type="journal article" date="2020" name="Cell">
        <title>Large-Scale Comparative Analyses of Tick Genomes Elucidate Their Genetic Diversity and Vector Capacities.</title>
        <authorList>
            <consortium name="Tick Genome and Microbiome Consortium (TIGMIC)"/>
            <person name="Jia N."/>
            <person name="Wang J."/>
            <person name="Shi W."/>
            <person name="Du L."/>
            <person name="Sun Y."/>
            <person name="Zhan W."/>
            <person name="Jiang J.F."/>
            <person name="Wang Q."/>
            <person name="Zhang B."/>
            <person name="Ji P."/>
            <person name="Bell-Sakyi L."/>
            <person name="Cui X.M."/>
            <person name="Yuan T.T."/>
            <person name="Jiang B.G."/>
            <person name="Yang W.F."/>
            <person name="Lam T.T."/>
            <person name="Chang Q.C."/>
            <person name="Ding S.J."/>
            <person name="Wang X.J."/>
            <person name="Zhu J.G."/>
            <person name="Ruan X.D."/>
            <person name="Zhao L."/>
            <person name="Wei J.T."/>
            <person name="Ye R.Z."/>
            <person name="Que T.C."/>
            <person name="Du C.H."/>
            <person name="Zhou Y.H."/>
            <person name="Cheng J.X."/>
            <person name="Dai P.F."/>
            <person name="Guo W.B."/>
            <person name="Han X.H."/>
            <person name="Huang E.J."/>
            <person name="Li L.F."/>
            <person name="Wei W."/>
            <person name="Gao Y.C."/>
            <person name="Liu J.Z."/>
            <person name="Shao H.Z."/>
            <person name="Wang X."/>
            <person name="Wang C.C."/>
            <person name="Yang T.C."/>
            <person name="Huo Q.B."/>
            <person name="Li W."/>
            <person name="Chen H.Y."/>
            <person name="Chen S.E."/>
            <person name="Zhou L.G."/>
            <person name="Ni X.B."/>
            <person name="Tian J.H."/>
            <person name="Sheng Y."/>
            <person name="Liu T."/>
            <person name="Pan Y.S."/>
            <person name="Xia L.Y."/>
            <person name="Li J."/>
            <person name="Zhao F."/>
            <person name="Cao W.C."/>
        </authorList>
    </citation>
    <scope>NUCLEOTIDE SEQUENCE [LARGE SCALE GENOMIC DNA]</scope>
    <source>
        <strain evidence="1">Iper-2018</strain>
    </source>
</reference>
<evidence type="ECO:0000313" key="1">
    <source>
        <dbReference type="EMBL" id="KAG0437151.1"/>
    </source>
</evidence>
<name>A0AC60QRI3_IXOPE</name>
<comment type="caution">
    <text evidence="1">The sequence shown here is derived from an EMBL/GenBank/DDBJ whole genome shotgun (WGS) entry which is preliminary data.</text>
</comment>